<dbReference type="SMART" id="SM00332">
    <property type="entry name" value="PP2Cc"/>
    <property type="match status" value="1"/>
</dbReference>
<name>A0ABV8KVU2_9ACTN</name>
<dbReference type="Gene3D" id="3.60.40.10">
    <property type="entry name" value="PPM-type phosphatase domain"/>
    <property type="match status" value="1"/>
</dbReference>
<feature type="domain" description="PPM-type phosphatase" evidence="1">
    <location>
        <begin position="96"/>
        <end position="345"/>
    </location>
</feature>
<comment type="caution">
    <text evidence="2">The sequence shown here is derived from an EMBL/GenBank/DDBJ whole genome shotgun (WGS) entry which is preliminary data.</text>
</comment>
<proteinExistence type="predicted"/>
<dbReference type="InterPro" id="IPR001932">
    <property type="entry name" value="PPM-type_phosphatase-like_dom"/>
</dbReference>
<accession>A0ABV8KVU2</accession>
<dbReference type="InterPro" id="IPR036457">
    <property type="entry name" value="PPM-type-like_dom_sf"/>
</dbReference>
<dbReference type="PROSITE" id="PS51746">
    <property type="entry name" value="PPM_2"/>
    <property type="match status" value="1"/>
</dbReference>
<dbReference type="RefSeq" id="WP_377552258.1">
    <property type="nucleotide sequence ID" value="NZ_JBHSBN010000033.1"/>
</dbReference>
<evidence type="ECO:0000313" key="2">
    <source>
        <dbReference type="EMBL" id="MFC4110113.1"/>
    </source>
</evidence>
<keyword evidence="3" id="KW-1185">Reference proteome</keyword>
<dbReference type="Proteomes" id="UP001595868">
    <property type="component" value="Unassembled WGS sequence"/>
</dbReference>
<evidence type="ECO:0000259" key="1">
    <source>
        <dbReference type="PROSITE" id="PS51746"/>
    </source>
</evidence>
<reference evidence="3" key="1">
    <citation type="journal article" date="2019" name="Int. J. Syst. Evol. Microbiol.">
        <title>The Global Catalogue of Microorganisms (GCM) 10K type strain sequencing project: providing services to taxonomists for standard genome sequencing and annotation.</title>
        <authorList>
            <consortium name="The Broad Institute Genomics Platform"/>
            <consortium name="The Broad Institute Genome Sequencing Center for Infectious Disease"/>
            <person name="Wu L."/>
            <person name="Ma J."/>
        </authorList>
    </citation>
    <scope>NUCLEOTIDE SEQUENCE [LARGE SCALE GENOMIC DNA]</scope>
    <source>
        <strain evidence="3">2902at01</strain>
    </source>
</reference>
<dbReference type="SUPFAM" id="SSF81606">
    <property type="entry name" value="PP2C-like"/>
    <property type="match status" value="1"/>
</dbReference>
<sequence>MTAPSCPEHGPPPDAGDSFCEVCGRNLRTGAAPTLTAAPLPGPSGGAAPVVPWLSSRAGDGACAGCGGPVPAGAYCDRCGRRRGTGRDRSELELDGLAAVTDRANRRRNEDAVAIGRTATARVAVVCDGVSTSARADTAAQAAAEAAVATLLTALTAGADPAEASRRAARAATTAAREVAVAEDRDSPPSCTYVSAVVTGEQVTVGWIGDSRAYWLGREPAQLTVDDSVRALLAAGRPLPAGLAGVDERSASLVRWLGSDGDGAEAQLVTVRPTGPGLVLVCSDGLHHYLPSAADLADAVTGLSAGLPGARGGPAGRPLDLARGLTALAVRAGGHDNIAVAVLPYAATGTAEGGTML</sequence>
<organism evidence="2 3">
    <name type="scientific">Micromonospora zhanjiangensis</name>
    <dbReference type="NCBI Taxonomy" id="1522057"/>
    <lineage>
        <taxon>Bacteria</taxon>
        <taxon>Bacillati</taxon>
        <taxon>Actinomycetota</taxon>
        <taxon>Actinomycetes</taxon>
        <taxon>Micromonosporales</taxon>
        <taxon>Micromonosporaceae</taxon>
        <taxon>Micromonospora</taxon>
    </lineage>
</organism>
<evidence type="ECO:0000313" key="3">
    <source>
        <dbReference type="Proteomes" id="UP001595868"/>
    </source>
</evidence>
<protein>
    <submittedName>
        <fullName evidence="2">PP2C family protein-serine/threonine phosphatase</fullName>
        <ecNumber evidence="2">3.1.3.16</ecNumber>
    </submittedName>
</protein>
<dbReference type="EC" id="3.1.3.16" evidence="2"/>
<keyword evidence="2" id="KW-0378">Hydrolase</keyword>
<dbReference type="Pfam" id="PF13672">
    <property type="entry name" value="PP2C_2"/>
    <property type="match status" value="1"/>
</dbReference>
<dbReference type="GO" id="GO:0004722">
    <property type="term" value="F:protein serine/threonine phosphatase activity"/>
    <property type="evidence" value="ECO:0007669"/>
    <property type="project" value="UniProtKB-EC"/>
</dbReference>
<dbReference type="EMBL" id="JBHSBN010000033">
    <property type="protein sequence ID" value="MFC4110113.1"/>
    <property type="molecule type" value="Genomic_DNA"/>
</dbReference>
<gene>
    <name evidence="2" type="ORF">ACFOX0_29855</name>
</gene>